<dbReference type="SUPFAM" id="SSF82771">
    <property type="entry name" value="GIY-YIG endonuclease"/>
    <property type="match status" value="1"/>
</dbReference>
<dbReference type="InterPro" id="IPR050066">
    <property type="entry name" value="UvrABC_protein_C"/>
</dbReference>
<evidence type="ECO:0000256" key="3">
    <source>
        <dbReference type="ARBA" id="ARBA00022769"/>
    </source>
</evidence>
<dbReference type="InterPro" id="IPR036876">
    <property type="entry name" value="UVR_dom_sf"/>
</dbReference>
<dbReference type="GO" id="GO:0003677">
    <property type="term" value="F:DNA binding"/>
    <property type="evidence" value="ECO:0007669"/>
    <property type="project" value="UniProtKB-UniRule"/>
</dbReference>
<comment type="similarity">
    <text evidence="6">Belongs to the UvrC family.</text>
</comment>
<dbReference type="Gene3D" id="4.10.860.10">
    <property type="entry name" value="UVR domain"/>
    <property type="match status" value="1"/>
</dbReference>
<comment type="function">
    <text evidence="6">The UvrABC repair system catalyzes the recognition and processing of DNA lesions. UvrC both incises the 5' and 3' sides of the lesion. The N-terminal half is responsible for the 3' incision and the C-terminal half is responsible for the 5' incision.</text>
</comment>
<dbReference type="Gene3D" id="3.40.1440.10">
    <property type="entry name" value="GIY-YIG endonuclease"/>
    <property type="match status" value="1"/>
</dbReference>
<evidence type="ECO:0000313" key="10">
    <source>
        <dbReference type="EMBL" id="OGY36439.1"/>
    </source>
</evidence>
<gene>
    <name evidence="6" type="primary">uvrC</name>
    <name evidence="10" type="ORF">A3E36_03530</name>
</gene>
<evidence type="ECO:0000259" key="8">
    <source>
        <dbReference type="PROSITE" id="PS50164"/>
    </source>
</evidence>
<evidence type="ECO:0000256" key="4">
    <source>
        <dbReference type="ARBA" id="ARBA00022881"/>
    </source>
</evidence>
<dbReference type="GO" id="GO:0009381">
    <property type="term" value="F:excinuclease ABC activity"/>
    <property type="evidence" value="ECO:0007669"/>
    <property type="project" value="UniProtKB-UniRule"/>
</dbReference>
<dbReference type="SUPFAM" id="SSF47781">
    <property type="entry name" value="RuvA domain 2-like"/>
    <property type="match status" value="1"/>
</dbReference>
<dbReference type="PROSITE" id="PS50164">
    <property type="entry name" value="GIY_YIG"/>
    <property type="match status" value="1"/>
</dbReference>
<evidence type="ECO:0000259" key="9">
    <source>
        <dbReference type="PROSITE" id="PS50165"/>
    </source>
</evidence>
<dbReference type="EMBL" id="MHHS01000034">
    <property type="protein sequence ID" value="OGY36439.1"/>
    <property type="molecule type" value="Genomic_DNA"/>
</dbReference>
<comment type="subunit">
    <text evidence="6">Interacts with UvrB in an incision complex.</text>
</comment>
<evidence type="ECO:0000256" key="5">
    <source>
        <dbReference type="ARBA" id="ARBA00023204"/>
    </source>
</evidence>
<proteinExistence type="inferred from homology"/>
<dbReference type="Gene3D" id="3.30.420.340">
    <property type="entry name" value="UvrC, RNAse H endonuclease domain"/>
    <property type="match status" value="1"/>
</dbReference>
<keyword evidence="3 6" id="KW-0228">DNA excision</keyword>
<evidence type="ECO:0000256" key="2">
    <source>
        <dbReference type="ARBA" id="ARBA00022763"/>
    </source>
</evidence>
<dbReference type="Gene3D" id="1.10.150.20">
    <property type="entry name" value="5' to 3' exonuclease, C-terminal subdomain"/>
    <property type="match status" value="1"/>
</dbReference>
<feature type="domain" description="GIY-YIG" evidence="8">
    <location>
        <begin position="15"/>
        <end position="94"/>
    </location>
</feature>
<feature type="domain" description="UvrC family homology region profile" evidence="9">
    <location>
        <begin position="255"/>
        <end position="501"/>
    </location>
</feature>
<keyword evidence="2 6" id="KW-0227">DNA damage</keyword>
<dbReference type="HAMAP" id="MF_00203">
    <property type="entry name" value="UvrC"/>
    <property type="match status" value="1"/>
</dbReference>
<protein>
    <recommendedName>
        <fullName evidence="6">UvrABC system protein C</fullName>
        <shortName evidence="6">Protein UvrC</shortName>
    </recommendedName>
    <alternativeName>
        <fullName evidence="6">Excinuclease ABC subunit C</fullName>
    </alternativeName>
</protein>
<dbReference type="FunFam" id="3.40.1440.10:FF:000001">
    <property type="entry name" value="UvrABC system protein C"/>
    <property type="match status" value="1"/>
</dbReference>
<dbReference type="Pfam" id="PF14520">
    <property type="entry name" value="HHH_5"/>
    <property type="match status" value="1"/>
</dbReference>
<dbReference type="InterPro" id="IPR010994">
    <property type="entry name" value="RuvA_2-like"/>
</dbReference>
<dbReference type="PANTHER" id="PTHR30562">
    <property type="entry name" value="UVRC/OXIDOREDUCTASE"/>
    <property type="match status" value="1"/>
</dbReference>
<dbReference type="AlphaFoldDB" id="A0A1G1X8V6"/>
<dbReference type="InterPro" id="IPR047296">
    <property type="entry name" value="GIY-YIG_UvrC_Cho"/>
</dbReference>
<dbReference type="SUPFAM" id="SSF46600">
    <property type="entry name" value="C-terminal UvrC-binding domain of UvrB"/>
    <property type="match status" value="1"/>
</dbReference>
<sequence length="624" mass="70491">MDENGLKTRISALPTTPGIYIYKNKNGDILYVGKAKNLRSRVRSYFVKRADLGPMKEKMITLITDMESIATDTELEALVLEASLIRKHQPPYNVLLRDDKYYLFIKITKDIPARIFPVRKIVQDGSKYFGPYSSASSVRTTLKLLRRIFPFREEKDRPRDIIFPHVLFGRHAGLDPASTWTPGQARGDNSATTNIIRFLSGKRQEIIRTLEAGIASASKNLQYEQAALFRDQLRGIERLEGSQKVYLPNKESFDVISMSQAKNQSAGNVLQIREGKLIGKQTFLLRHRSGTEIQETLRQFIMQYYSVAQDVPKKIYIPISLPDSPLLMQWMVRGKDQEVEFVVPIRGVKKQLLAMGELNAKNLLQEEQAETHTKQASRAALDVLLQAVNVQPPTALQISQGKTFRVETYDISNIQGTLATASMIVFIDGVPAKDQYRKFKIKYQTPGVDGKTPGVYAVKPDDFAMLEEALTRRLARTQWPMPDLIIIDGGKGQLSSARKAVRLAALAHGKPYTEIPIISIAKREEELFLPNNPTPVLLPYNSPALHLIQRMRDEAHRFTITYHRSLRSKEQTKSALDDISGIGPKTKKALLQKFGSVSGIEKATDSELIETVGEKKMKLLRDWL</sequence>
<evidence type="ECO:0000256" key="6">
    <source>
        <dbReference type="HAMAP-Rule" id="MF_00203"/>
    </source>
</evidence>
<dbReference type="Pfam" id="PF01541">
    <property type="entry name" value="GIY-YIG"/>
    <property type="match status" value="1"/>
</dbReference>
<dbReference type="GO" id="GO:0009380">
    <property type="term" value="C:excinuclease repair complex"/>
    <property type="evidence" value="ECO:0007669"/>
    <property type="project" value="InterPro"/>
</dbReference>
<dbReference type="NCBIfam" id="TIGR00194">
    <property type="entry name" value="uvrC"/>
    <property type="match status" value="1"/>
</dbReference>
<dbReference type="PANTHER" id="PTHR30562:SF1">
    <property type="entry name" value="UVRABC SYSTEM PROTEIN C"/>
    <property type="match status" value="1"/>
</dbReference>
<dbReference type="CDD" id="cd10434">
    <property type="entry name" value="GIY-YIG_UvrC_Cho"/>
    <property type="match status" value="1"/>
</dbReference>
<dbReference type="InterPro" id="IPR001943">
    <property type="entry name" value="UVR_dom"/>
</dbReference>
<feature type="domain" description="UVR" evidence="7">
    <location>
        <begin position="204"/>
        <end position="239"/>
    </location>
</feature>
<dbReference type="Pfam" id="PF02151">
    <property type="entry name" value="UVR"/>
    <property type="match status" value="1"/>
</dbReference>
<dbReference type="Proteomes" id="UP000177941">
    <property type="component" value="Unassembled WGS sequence"/>
</dbReference>
<organism evidence="10 11">
    <name type="scientific">Candidatus Andersenbacteria bacterium RIFCSPHIGHO2_12_FULL_45_11b</name>
    <dbReference type="NCBI Taxonomy" id="1797282"/>
    <lineage>
        <taxon>Bacteria</taxon>
        <taxon>Candidatus Anderseniibacteriota</taxon>
    </lineage>
</organism>
<comment type="caution">
    <text evidence="10">The sequence shown here is derived from an EMBL/GenBank/DDBJ whole genome shotgun (WGS) entry which is preliminary data.</text>
</comment>
<evidence type="ECO:0000259" key="7">
    <source>
        <dbReference type="PROSITE" id="PS50151"/>
    </source>
</evidence>
<comment type="subcellular location">
    <subcellularLocation>
        <location evidence="6">Cytoplasm</location>
    </subcellularLocation>
</comment>
<reference evidence="10 11" key="1">
    <citation type="journal article" date="2016" name="Nat. Commun.">
        <title>Thousands of microbial genomes shed light on interconnected biogeochemical processes in an aquifer system.</title>
        <authorList>
            <person name="Anantharaman K."/>
            <person name="Brown C.T."/>
            <person name="Hug L.A."/>
            <person name="Sharon I."/>
            <person name="Castelle C.J."/>
            <person name="Probst A.J."/>
            <person name="Thomas B.C."/>
            <person name="Singh A."/>
            <person name="Wilkins M.J."/>
            <person name="Karaoz U."/>
            <person name="Brodie E.L."/>
            <person name="Williams K.H."/>
            <person name="Hubbard S.S."/>
            <person name="Banfield J.F."/>
        </authorList>
    </citation>
    <scope>NUCLEOTIDE SEQUENCE [LARGE SCALE GENOMIC DNA]</scope>
</reference>
<evidence type="ECO:0000256" key="1">
    <source>
        <dbReference type="ARBA" id="ARBA00022490"/>
    </source>
</evidence>
<dbReference type="GO" id="GO:0006289">
    <property type="term" value="P:nucleotide-excision repair"/>
    <property type="evidence" value="ECO:0007669"/>
    <property type="project" value="UniProtKB-UniRule"/>
</dbReference>
<keyword evidence="6" id="KW-0742">SOS response</keyword>
<dbReference type="InterPro" id="IPR004791">
    <property type="entry name" value="UvrC"/>
</dbReference>
<keyword evidence="4 6" id="KW-0267">Excision nuclease</keyword>
<dbReference type="Pfam" id="PF22920">
    <property type="entry name" value="UvrC_RNaseH"/>
    <property type="match status" value="1"/>
</dbReference>
<dbReference type="InterPro" id="IPR038476">
    <property type="entry name" value="UvrC_RNase_H_dom_sf"/>
</dbReference>
<keyword evidence="1 6" id="KW-0963">Cytoplasm</keyword>
<dbReference type="PROSITE" id="PS50165">
    <property type="entry name" value="UVRC"/>
    <property type="match status" value="1"/>
</dbReference>
<dbReference type="SMART" id="SM00465">
    <property type="entry name" value="GIYc"/>
    <property type="match status" value="1"/>
</dbReference>
<accession>A0A1G1X8V6</accession>
<dbReference type="GO" id="GO:0009432">
    <property type="term" value="P:SOS response"/>
    <property type="evidence" value="ECO:0007669"/>
    <property type="project" value="UniProtKB-UniRule"/>
</dbReference>
<name>A0A1G1X8V6_9BACT</name>
<dbReference type="PROSITE" id="PS50151">
    <property type="entry name" value="UVR"/>
    <property type="match status" value="1"/>
</dbReference>
<evidence type="ECO:0000313" key="11">
    <source>
        <dbReference type="Proteomes" id="UP000177941"/>
    </source>
</evidence>
<dbReference type="GO" id="GO:0005737">
    <property type="term" value="C:cytoplasm"/>
    <property type="evidence" value="ECO:0007669"/>
    <property type="project" value="UniProtKB-SubCell"/>
</dbReference>
<keyword evidence="5 6" id="KW-0234">DNA repair</keyword>
<dbReference type="InterPro" id="IPR035901">
    <property type="entry name" value="GIY-YIG_endonuc_sf"/>
</dbReference>
<dbReference type="InterPro" id="IPR000305">
    <property type="entry name" value="GIY-YIG_endonuc"/>
</dbReference>
<dbReference type="Pfam" id="PF08459">
    <property type="entry name" value="UvrC_RNaseH_dom"/>
    <property type="match status" value="1"/>
</dbReference>
<dbReference type="InterPro" id="IPR001162">
    <property type="entry name" value="UvrC_RNase_H_dom"/>
</dbReference>